<dbReference type="VEuPathDB" id="ToxoDB:ETH_00010385"/>
<dbReference type="GeneID" id="25251272"/>
<dbReference type="Proteomes" id="UP000030747">
    <property type="component" value="Unassembled WGS sequence"/>
</dbReference>
<organism evidence="1 2">
    <name type="scientific">Eimeria tenella</name>
    <name type="common">Coccidian parasite</name>
    <dbReference type="NCBI Taxonomy" id="5802"/>
    <lineage>
        <taxon>Eukaryota</taxon>
        <taxon>Sar</taxon>
        <taxon>Alveolata</taxon>
        <taxon>Apicomplexa</taxon>
        <taxon>Conoidasida</taxon>
        <taxon>Coccidia</taxon>
        <taxon>Eucoccidiorida</taxon>
        <taxon>Eimeriorina</taxon>
        <taxon>Eimeriidae</taxon>
        <taxon>Eimeria</taxon>
    </lineage>
</organism>
<dbReference type="AlphaFoldDB" id="U6KNB9"/>
<dbReference type="OrthoDB" id="346374at2759"/>
<proteinExistence type="predicted"/>
<accession>U6KNB9</accession>
<reference evidence="1" key="1">
    <citation type="submission" date="2013-10" db="EMBL/GenBank/DDBJ databases">
        <title>Genomic analysis of the causative agents of coccidiosis in chickens.</title>
        <authorList>
            <person name="Reid A.J."/>
            <person name="Blake D."/>
            <person name="Billington K."/>
            <person name="Browne H."/>
            <person name="Dunn M."/>
            <person name="Hung S."/>
            <person name="Kawahara F."/>
            <person name="Miranda-Saavedra D."/>
            <person name="Mourier T."/>
            <person name="Nagra H."/>
            <person name="Otto T.D."/>
            <person name="Rawlings N."/>
            <person name="Sanchez A."/>
            <person name="Sanders M."/>
            <person name="Subramaniam C."/>
            <person name="Tay Y."/>
            <person name="Dear P."/>
            <person name="Doerig C."/>
            <person name="Gruber A."/>
            <person name="Parkinson J."/>
            <person name="Shirley M."/>
            <person name="Wan K.L."/>
            <person name="Berriman M."/>
            <person name="Tomley F."/>
            <person name="Pain A."/>
        </authorList>
    </citation>
    <scope>NUCLEOTIDE SEQUENCE [LARGE SCALE GENOMIC DNA]</scope>
    <source>
        <strain evidence="1">Houghton</strain>
    </source>
</reference>
<dbReference type="VEuPathDB" id="ToxoDB:ETH2_1591300"/>
<name>U6KNB9_EIMTE</name>
<keyword evidence="2" id="KW-1185">Reference proteome</keyword>
<protein>
    <submittedName>
        <fullName evidence="1">Uncharacterized protein</fullName>
    </submittedName>
</protein>
<gene>
    <name evidence="1" type="ORF">ETH_00010385</name>
</gene>
<sequence>MTHLLMEALTEPLDIIDSTYVPLLWSVDRLGRSVNIEGAPKTIPASMRHLGFRTISTCYRAGITYKWLRGCRYPNELPKEGHSPFSVLKRCLASKVYTSNRGAGYLDRVAIRLPTSSTAVLDRIIEVGSAGESLPAVFASIRKGVHVYDLRSDHLMVGSIIEFLKLD</sequence>
<reference evidence="1" key="2">
    <citation type="submission" date="2013-10" db="EMBL/GenBank/DDBJ databases">
        <authorList>
            <person name="Aslett M."/>
        </authorList>
    </citation>
    <scope>NUCLEOTIDE SEQUENCE [LARGE SCALE GENOMIC DNA]</scope>
    <source>
        <strain evidence="1">Houghton</strain>
    </source>
</reference>
<dbReference type="EMBL" id="HG673777">
    <property type="protein sequence ID" value="CDJ37787.1"/>
    <property type="molecule type" value="Genomic_DNA"/>
</dbReference>
<dbReference type="RefSeq" id="XP_013228625.1">
    <property type="nucleotide sequence ID" value="XM_013373171.1"/>
</dbReference>
<evidence type="ECO:0000313" key="1">
    <source>
        <dbReference type="EMBL" id="CDJ37787.1"/>
    </source>
</evidence>
<evidence type="ECO:0000313" key="2">
    <source>
        <dbReference type="Proteomes" id="UP000030747"/>
    </source>
</evidence>